<evidence type="ECO:0000313" key="1">
    <source>
        <dbReference type="EMBL" id="LAB53486.1"/>
    </source>
</evidence>
<dbReference type="EMBL" id="IACN01052471">
    <property type="protein sequence ID" value="LAB53486.1"/>
    <property type="molecule type" value="Transcribed_RNA"/>
</dbReference>
<accession>A0A2D4P8L7</accession>
<reference evidence="1" key="2">
    <citation type="submission" date="2017-11" db="EMBL/GenBank/DDBJ databases">
        <title>Coralsnake Venomics: Analyses of Venom Gland Transcriptomes and Proteomes of Six Brazilian Taxa.</title>
        <authorList>
            <person name="Aird S.D."/>
            <person name="Jorge da Silva N."/>
            <person name="Qiu L."/>
            <person name="Villar-Briones A."/>
            <person name="Aparecida-Saddi V."/>
            <person name="Campos-Telles M.P."/>
            <person name="Grau M."/>
            <person name="Mikheyev A.S."/>
        </authorList>
    </citation>
    <scope>NUCLEOTIDE SEQUENCE</scope>
    <source>
        <tissue evidence="1">Venom_gland</tissue>
    </source>
</reference>
<proteinExistence type="predicted"/>
<protein>
    <submittedName>
        <fullName evidence="1">Uncharacterized protein</fullName>
    </submittedName>
</protein>
<dbReference type="AlphaFoldDB" id="A0A2D4P8L7"/>
<sequence>MLAAIILEVKARFIKKLMKIRKATYLQWSWTEGENYHCWLNTKTNKSYEKQMVRCFSIYHGLVGAKKSCNPQQSNSFFKKKNKGLELPRSPNNKDSSKLLSIIESFILQYW</sequence>
<reference evidence="1" key="1">
    <citation type="submission" date="2017-07" db="EMBL/GenBank/DDBJ databases">
        <authorList>
            <person name="Mikheyev A."/>
            <person name="Grau M."/>
        </authorList>
    </citation>
    <scope>NUCLEOTIDE SEQUENCE</scope>
    <source>
        <tissue evidence="1">Venom_gland</tissue>
    </source>
</reference>
<organism evidence="1">
    <name type="scientific">Micrurus surinamensis</name>
    <name type="common">Surinam coral snake</name>
    <dbReference type="NCBI Taxonomy" id="129470"/>
    <lineage>
        <taxon>Eukaryota</taxon>
        <taxon>Metazoa</taxon>
        <taxon>Chordata</taxon>
        <taxon>Craniata</taxon>
        <taxon>Vertebrata</taxon>
        <taxon>Euteleostomi</taxon>
        <taxon>Lepidosauria</taxon>
        <taxon>Squamata</taxon>
        <taxon>Bifurcata</taxon>
        <taxon>Unidentata</taxon>
        <taxon>Episquamata</taxon>
        <taxon>Toxicofera</taxon>
        <taxon>Serpentes</taxon>
        <taxon>Colubroidea</taxon>
        <taxon>Elapidae</taxon>
        <taxon>Elapinae</taxon>
        <taxon>Micrurus</taxon>
    </lineage>
</organism>
<name>A0A2D4P8L7_MICSU</name>